<feature type="domain" description="BTB" evidence="1">
    <location>
        <begin position="338"/>
        <end position="405"/>
    </location>
</feature>
<dbReference type="EMBL" id="CAXIEN010000004">
    <property type="protein sequence ID" value="CAL1262209.1"/>
    <property type="molecule type" value="Genomic_DNA"/>
</dbReference>
<protein>
    <recommendedName>
        <fullName evidence="1">BTB domain-containing protein</fullName>
    </recommendedName>
</protein>
<keyword evidence="3" id="KW-1185">Reference proteome</keyword>
<dbReference type="Pfam" id="PF00651">
    <property type="entry name" value="BTB"/>
    <property type="match status" value="1"/>
</dbReference>
<dbReference type="Gene3D" id="3.30.710.10">
    <property type="entry name" value="Potassium Channel Kv1.1, Chain A"/>
    <property type="match status" value="1"/>
</dbReference>
<dbReference type="SUPFAM" id="SSF54695">
    <property type="entry name" value="POZ domain"/>
    <property type="match status" value="1"/>
</dbReference>
<dbReference type="SUPFAM" id="SSF49599">
    <property type="entry name" value="TRAF domain-like"/>
    <property type="match status" value="1"/>
</dbReference>
<sequence length="498" mass="57840">MSCEGECEKKCFTFIWKLENASYCWQKQVFLDSPVFKVDELEKSKWKLSLYEIIGEKKGSFELRLQRDDKGVEKVKLNFELAFLASDGTVLQSFKKEEIVILGNQYFGNRLASRNEVFFTRRSVFLPQDTLTARCRMWKSVGEFTKEVQYFARTRIVVEKRSFLWNIENFSTLESDAKRTYEIKSQDTDEQLICLELFVSRKKILDETIRIAIIHKDPIKSSFFQLFIVDASKNLLDCFQDEFSYHDSIKRKEFDLFLTKRKLMENKIVYLPNNSLSLQCEFSFSSGILKHEETKIYDCSTLKNEPTGYLLLKENDVSVPIGILIDDLKSMLNNSLHSDIKLKTSSHSYPAHKCILSTRSPVFEAMFSTDMKEKIDNCVDIGDLKEDTILRMLRYIYGADVGELEWTSATELYEAADKYQILNLKDMCSSFLKNNLRPSNACKALILADLHEDQDLKGFVQDFILSYGKNIVNSDEWNQLLETNAKLAAETTRLKFKG</sequence>
<dbReference type="AlphaFoldDB" id="A0AAV1YTN8"/>
<name>A0AAV1YTN8_9ARAC</name>
<dbReference type="SMART" id="SM00225">
    <property type="entry name" value="BTB"/>
    <property type="match status" value="1"/>
</dbReference>
<gene>
    <name evidence="2" type="ORF">LARSCL_LOCUS860</name>
</gene>
<dbReference type="InterPro" id="IPR000210">
    <property type="entry name" value="BTB/POZ_dom"/>
</dbReference>
<organism evidence="2 3">
    <name type="scientific">Larinioides sclopetarius</name>
    <dbReference type="NCBI Taxonomy" id="280406"/>
    <lineage>
        <taxon>Eukaryota</taxon>
        <taxon>Metazoa</taxon>
        <taxon>Ecdysozoa</taxon>
        <taxon>Arthropoda</taxon>
        <taxon>Chelicerata</taxon>
        <taxon>Arachnida</taxon>
        <taxon>Araneae</taxon>
        <taxon>Araneomorphae</taxon>
        <taxon>Entelegynae</taxon>
        <taxon>Araneoidea</taxon>
        <taxon>Araneidae</taxon>
        <taxon>Larinioides</taxon>
    </lineage>
</organism>
<evidence type="ECO:0000313" key="3">
    <source>
        <dbReference type="Proteomes" id="UP001497382"/>
    </source>
</evidence>
<comment type="caution">
    <text evidence="2">The sequence shown here is derived from an EMBL/GenBank/DDBJ whole genome shotgun (WGS) entry which is preliminary data.</text>
</comment>
<dbReference type="PROSITE" id="PS50097">
    <property type="entry name" value="BTB"/>
    <property type="match status" value="1"/>
</dbReference>
<evidence type="ECO:0000259" key="1">
    <source>
        <dbReference type="PROSITE" id="PS50097"/>
    </source>
</evidence>
<dbReference type="Gene3D" id="2.60.210.10">
    <property type="entry name" value="Apoptosis, Tumor Necrosis Factor Receptor Associated Protein 2, Chain A"/>
    <property type="match status" value="1"/>
</dbReference>
<reference evidence="2 3" key="1">
    <citation type="submission" date="2024-04" db="EMBL/GenBank/DDBJ databases">
        <authorList>
            <person name="Rising A."/>
            <person name="Reimegard J."/>
            <person name="Sonavane S."/>
            <person name="Akerstrom W."/>
            <person name="Nylinder S."/>
            <person name="Hedman E."/>
            <person name="Kallberg Y."/>
        </authorList>
    </citation>
    <scope>NUCLEOTIDE SEQUENCE [LARGE SCALE GENOMIC DNA]</scope>
</reference>
<accession>A0AAV1YTN8</accession>
<dbReference type="InterPro" id="IPR011333">
    <property type="entry name" value="SKP1/BTB/POZ_sf"/>
</dbReference>
<dbReference type="Gene3D" id="1.25.40.420">
    <property type="match status" value="1"/>
</dbReference>
<evidence type="ECO:0000313" key="2">
    <source>
        <dbReference type="EMBL" id="CAL1262209.1"/>
    </source>
</evidence>
<proteinExistence type="predicted"/>
<dbReference type="PANTHER" id="PTHR24413">
    <property type="entry name" value="SPECKLE-TYPE POZ PROTEIN"/>
    <property type="match status" value="1"/>
</dbReference>
<dbReference type="Proteomes" id="UP001497382">
    <property type="component" value="Unassembled WGS sequence"/>
</dbReference>
<dbReference type="InterPro" id="IPR008974">
    <property type="entry name" value="TRAF-like"/>
</dbReference>